<evidence type="ECO:0000259" key="11">
    <source>
        <dbReference type="PROSITE" id="PS50893"/>
    </source>
</evidence>
<evidence type="ECO:0000256" key="8">
    <source>
        <dbReference type="ARBA" id="ARBA00023136"/>
    </source>
</evidence>
<gene>
    <name evidence="12" type="ORF">jhhlp_000807</name>
</gene>
<feature type="region of interest" description="Disordered" evidence="9">
    <location>
        <begin position="746"/>
        <end position="765"/>
    </location>
</feature>
<reference evidence="12 13" key="1">
    <citation type="journal article" date="2017" name="G3 (Bethesda)">
        <title>First Draft Genome Sequence of the Pathogenic Fungus Lomentospora prolificans (Formerly Scedosporium prolificans).</title>
        <authorList>
            <person name="Luo R."/>
            <person name="Zimin A."/>
            <person name="Workman R."/>
            <person name="Fan Y."/>
            <person name="Pertea G."/>
            <person name="Grossman N."/>
            <person name="Wear M.P."/>
            <person name="Jia B."/>
            <person name="Miller H."/>
            <person name="Casadevall A."/>
            <person name="Timp W."/>
            <person name="Zhang S.X."/>
            <person name="Salzberg S.L."/>
        </authorList>
    </citation>
    <scope>NUCLEOTIDE SEQUENCE [LARGE SCALE GENOMIC DNA]</scope>
    <source>
        <strain evidence="12 13">JHH-5317</strain>
    </source>
</reference>
<feature type="transmembrane region" description="Helical" evidence="10">
    <location>
        <begin position="450"/>
        <end position="471"/>
    </location>
</feature>
<dbReference type="Proteomes" id="UP000233524">
    <property type="component" value="Unassembled WGS sequence"/>
</dbReference>
<keyword evidence="3" id="KW-0813">Transport</keyword>
<dbReference type="FunFam" id="3.40.50.300:FF:000054">
    <property type="entry name" value="ABC multidrug transporter atrF"/>
    <property type="match status" value="1"/>
</dbReference>
<evidence type="ECO:0000256" key="9">
    <source>
        <dbReference type="SAM" id="MobiDB-lite"/>
    </source>
</evidence>
<dbReference type="Gene3D" id="3.40.50.300">
    <property type="entry name" value="P-loop containing nucleotide triphosphate hydrolases"/>
    <property type="match status" value="2"/>
</dbReference>
<evidence type="ECO:0000313" key="12">
    <source>
        <dbReference type="EMBL" id="PKS12599.1"/>
    </source>
</evidence>
<feature type="transmembrane region" description="Helical" evidence="10">
    <location>
        <begin position="524"/>
        <end position="551"/>
    </location>
</feature>
<dbReference type="Pfam" id="PF00005">
    <property type="entry name" value="ABC_tran"/>
    <property type="match status" value="2"/>
</dbReference>
<feature type="domain" description="ABC transporter" evidence="11">
    <location>
        <begin position="92"/>
        <end position="342"/>
    </location>
</feature>
<accession>A0A2N3NJH6</accession>
<comment type="caution">
    <text evidence="12">The sequence shown here is derived from an EMBL/GenBank/DDBJ whole genome shotgun (WGS) entry which is preliminary data.</text>
</comment>
<feature type="transmembrane region" description="Helical" evidence="10">
    <location>
        <begin position="1218"/>
        <end position="1240"/>
    </location>
</feature>
<sequence>MHTYGSEATLGDLISTPPNGRNKEDKNDGTYRPTDQFQSSSDTDVEVEAQNNSVDKDFIQKKLTLSFKGVTVLVKAPEEALGETLLSRVDPTQLLGFCGSRSGPKRAILNDVTGQVNPGEMLLVLGRPGAGCTSLLRVLSNHRESFSEVQGEVRFGSMTHKEARRYRQQIVFNTEDDIHFPTMTVNQTMKFALKNKVPRERPAETEKKTQFVNDKRTGILESLGIGHTQKTLVGNEFIRGVSGGERKRVSLAEVLASQSPIQFWDQPTRGLDSKTALEFAAMLRAEADQNNRTVVATMYQAGNGIYDKFDKVLVLAEGRVIYYGPRVLAKSYFEGLGFVCPRGANIADFLTSVTVKTEVVIAPGFEGRVPLTPEEFEGVYKQSDVYRQTIELSRNPDTLKNETEELQAAVQREKKKRHLSGNRSVYTVGLKEQVINCTVRQFQIMMGDRVSLAIKVVSATIQALVCGSLFYNLPDTSESMFLRPGVLFFPVLYFLLESMSETTASFMGRPILVRHKRFGYYRPTAFCIANAITDIPVVILQVTCFSIIIYFMSNLQVHAGKFFTFWIVVNASTLCFVQLFRMVGALCGRFGTASQVTGFLSTVFFVYSGYLIPFDKMHVWFRWIFYLNPGAYAFESLMANELGDRELQCVAPQYVPYGAGYDDQAAAYRGCTVIGSNSDGLISGNEYIQKQHHYSTGHIWRGFGVLIGFWIFFIGVTALGFELRNSQGGSSVLLYKRNFRNKRKGVDVEASSNTEKKQHATPATQDVKQSTFSWHELDYYVKYHGEQKQLLNKVFGYVKPGNLVALMGCSGAGKTTLLDVLAQRKDAGEIYGSILIDGKPQGISFQRTTGYCEQMDVHEATATVREALVFSALLRQPSHVPEREKIDYVDHIIELLELHDIKDALIGEVPGAGLSIEQRKRVTLGVELVAKPTLLFLDEPTSGLDGQSAYNIIRFLRRLVDGGQAVLCTIHQPSAVLFDAFDSLLLLAKGGRMAYFGETGKDSVKVLDYFARNGAPCPEDANPAEHIVETIQGNSEVQIDWVDTWSKSPECKTALDQLKALNAKALEGAPVEEDTADFATSKWFQFRMVLHRLMVQLWRSPDYVWNKINLHIFAALFSGFTFWMIGDSSFDLQLRLFAIFNFIFVAPGCINQMQPFFLHNRDLFETREKKSKTYHWVAFIGAQTVSEIPYLIICATLYFACWYFTAGFPVAARTSGHIYLQMIFYEFLYTSVGQAIAAYAPNEYGAAIMNPLIIGCGMISFCGVVVPYTLMQPFWKYWLYYLDPFKYLVGGLFGTVIWDVQVKCKPQELTSFDPPSGLTCGEYMSDFLASNNGYLENMNATSQCQYCPYSTGAEYAKTFNLNEEYYAWRDTGITALFCISSYALVFLMMKLRSKKTKSARSE</sequence>
<keyword evidence="5" id="KW-0547">Nucleotide-binding</keyword>
<dbReference type="InterPro" id="IPR034001">
    <property type="entry name" value="ABCG_PDR_1"/>
</dbReference>
<feature type="transmembrane region" description="Helical" evidence="10">
    <location>
        <begin position="1252"/>
        <end position="1271"/>
    </location>
</feature>
<name>A0A2N3NJH6_9PEZI</name>
<dbReference type="GO" id="GO:0005524">
    <property type="term" value="F:ATP binding"/>
    <property type="evidence" value="ECO:0007669"/>
    <property type="project" value="UniProtKB-KW"/>
</dbReference>
<organism evidence="12 13">
    <name type="scientific">Lomentospora prolificans</name>
    <dbReference type="NCBI Taxonomy" id="41688"/>
    <lineage>
        <taxon>Eukaryota</taxon>
        <taxon>Fungi</taxon>
        <taxon>Dikarya</taxon>
        <taxon>Ascomycota</taxon>
        <taxon>Pezizomycotina</taxon>
        <taxon>Sordariomycetes</taxon>
        <taxon>Hypocreomycetidae</taxon>
        <taxon>Microascales</taxon>
        <taxon>Microascaceae</taxon>
        <taxon>Lomentospora</taxon>
    </lineage>
</organism>
<dbReference type="InterPro" id="IPR013525">
    <property type="entry name" value="ABC2_TM"/>
</dbReference>
<evidence type="ECO:0000256" key="10">
    <source>
        <dbReference type="SAM" id="Phobius"/>
    </source>
</evidence>
<evidence type="ECO:0000256" key="6">
    <source>
        <dbReference type="ARBA" id="ARBA00022840"/>
    </source>
</evidence>
<evidence type="ECO:0000256" key="5">
    <source>
        <dbReference type="ARBA" id="ARBA00022741"/>
    </source>
</evidence>
<dbReference type="InterPro" id="IPR034003">
    <property type="entry name" value="ABCG_PDR_2"/>
</dbReference>
<evidence type="ECO:0000256" key="1">
    <source>
        <dbReference type="ARBA" id="ARBA00004141"/>
    </source>
</evidence>
<keyword evidence="7 10" id="KW-1133">Transmembrane helix</keyword>
<feature type="transmembrane region" description="Helical" evidence="10">
    <location>
        <begin position="592"/>
        <end position="612"/>
    </location>
</feature>
<comment type="similarity">
    <text evidence="2">Belongs to the ABC transporter superfamily. ABCG family. PDR (TC 3.A.1.205) subfamily.</text>
</comment>
<feature type="transmembrane region" description="Helical" evidence="10">
    <location>
        <begin position="1108"/>
        <end position="1126"/>
    </location>
</feature>
<evidence type="ECO:0000256" key="3">
    <source>
        <dbReference type="ARBA" id="ARBA00022448"/>
    </source>
</evidence>
<dbReference type="Pfam" id="PF19055">
    <property type="entry name" value="ABC2_membrane_7"/>
    <property type="match status" value="1"/>
</dbReference>
<evidence type="ECO:0000256" key="7">
    <source>
        <dbReference type="ARBA" id="ARBA00022989"/>
    </source>
</evidence>
<dbReference type="PROSITE" id="PS00211">
    <property type="entry name" value="ABC_TRANSPORTER_1"/>
    <property type="match status" value="1"/>
</dbReference>
<dbReference type="InParanoid" id="A0A2N3NJH6"/>
<proteinExistence type="inferred from homology"/>
<dbReference type="InterPro" id="IPR043926">
    <property type="entry name" value="ABCG_dom"/>
</dbReference>
<protein>
    <recommendedName>
        <fullName evidence="11">ABC transporter domain-containing protein</fullName>
    </recommendedName>
</protein>
<dbReference type="VEuPathDB" id="FungiDB:jhhlp_000807"/>
<feature type="transmembrane region" description="Helical" evidence="10">
    <location>
        <begin position="563"/>
        <end position="580"/>
    </location>
</feature>
<dbReference type="GO" id="GO:0140359">
    <property type="term" value="F:ABC-type transporter activity"/>
    <property type="evidence" value="ECO:0007669"/>
    <property type="project" value="InterPro"/>
</dbReference>
<dbReference type="InterPro" id="IPR003593">
    <property type="entry name" value="AAA+_ATPase"/>
</dbReference>
<dbReference type="InterPro" id="IPR027417">
    <property type="entry name" value="P-loop_NTPase"/>
</dbReference>
<dbReference type="OrthoDB" id="245989at2759"/>
<dbReference type="InterPro" id="IPR003439">
    <property type="entry name" value="ABC_transporter-like_ATP-bd"/>
</dbReference>
<feature type="domain" description="ABC transporter" evidence="11">
    <location>
        <begin position="775"/>
        <end position="1015"/>
    </location>
</feature>
<dbReference type="InterPro" id="IPR010929">
    <property type="entry name" value="PDR_CDR_ABC"/>
</dbReference>
<dbReference type="CDD" id="cd03233">
    <property type="entry name" value="ABCG_PDR_domain1"/>
    <property type="match status" value="1"/>
</dbReference>
<dbReference type="SUPFAM" id="SSF52540">
    <property type="entry name" value="P-loop containing nucleoside triphosphate hydrolases"/>
    <property type="match status" value="2"/>
</dbReference>
<keyword evidence="8 10" id="KW-0472">Membrane</keyword>
<dbReference type="Pfam" id="PF01061">
    <property type="entry name" value="ABC2_membrane"/>
    <property type="match status" value="2"/>
</dbReference>
<dbReference type="GO" id="GO:0016020">
    <property type="term" value="C:membrane"/>
    <property type="evidence" value="ECO:0007669"/>
    <property type="project" value="UniProtKB-SubCell"/>
</dbReference>
<feature type="compositionally biased region" description="Polar residues" evidence="9">
    <location>
        <begin position="33"/>
        <end position="42"/>
    </location>
</feature>
<feature type="transmembrane region" description="Helical" evidence="10">
    <location>
        <begin position="1372"/>
        <end position="1391"/>
    </location>
</feature>
<feature type="transmembrane region" description="Helical" evidence="10">
    <location>
        <begin position="1132"/>
        <end position="1153"/>
    </location>
</feature>
<comment type="subcellular location">
    <subcellularLocation>
        <location evidence="1">Membrane</location>
        <topology evidence="1">Multi-pass membrane protein</topology>
    </subcellularLocation>
</comment>
<dbReference type="STRING" id="41688.A0A2N3NJH6"/>
<evidence type="ECO:0000256" key="4">
    <source>
        <dbReference type="ARBA" id="ARBA00022692"/>
    </source>
</evidence>
<dbReference type="GO" id="GO:0016887">
    <property type="term" value="F:ATP hydrolysis activity"/>
    <property type="evidence" value="ECO:0007669"/>
    <property type="project" value="InterPro"/>
</dbReference>
<keyword evidence="4 10" id="KW-0812">Transmembrane</keyword>
<dbReference type="InterPro" id="IPR017871">
    <property type="entry name" value="ABC_transporter-like_CS"/>
</dbReference>
<keyword evidence="6" id="KW-0067">ATP-binding</keyword>
<dbReference type="CDD" id="cd03232">
    <property type="entry name" value="ABCG_PDR_domain2"/>
    <property type="match status" value="1"/>
</dbReference>
<dbReference type="Pfam" id="PF06422">
    <property type="entry name" value="PDR_CDR"/>
    <property type="match status" value="1"/>
</dbReference>
<dbReference type="PROSITE" id="PS50893">
    <property type="entry name" value="ABC_TRANSPORTER_2"/>
    <property type="match status" value="2"/>
</dbReference>
<dbReference type="PANTHER" id="PTHR19241">
    <property type="entry name" value="ATP-BINDING CASSETTE TRANSPORTER"/>
    <property type="match status" value="1"/>
</dbReference>
<feature type="transmembrane region" description="Helical" evidence="10">
    <location>
        <begin position="699"/>
        <end position="721"/>
    </location>
</feature>
<evidence type="ECO:0000313" key="13">
    <source>
        <dbReference type="Proteomes" id="UP000233524"/>
    </source>
</evidence>
<dbReference type="SMART" id="SM00382">
    <property type="entry name" value="AAA"/>
    <property type="match status" value="2"/>
</dbReference>
<keyword evidence="13" id="KW-1185">Reference proteome</keyword>
<feature type="region of interest" description="Disordered" evidence="9">
    <location>
        <begin position="1"/>
        <end position="44"/>
    </location>
</feature>
<evidence type="ECO:0000256" key="2">
    <source>
        <dbReference type="ARBA" id="ARBA00006012"/>
    </source>
</evidence>
<dbReference type="EMBL" id="NLAX01000003">
    <property type="protein sequence ID" value="PKS12599.1"/>
    <property type="molecule type" value="Genomic_DNA"/>
</dbReference>